<gene>
    <name evidence="7" type="primary">fsr</name>
    <name evidence="7" type="ORF">BN2475_1080023</name>
</gene>
<feature type="transmembrane region" description="Helical" evidence="5">
    <location>
        <begin position="235"/>
        <end position="255"/>
    </location>
</feature>
<dbReference type="GO" id="GO:0005886">
    <property type="term" value="C:plasma membrane"/>
    <property type="evidence" value="ECO:0007669"/>
    <property type="project" value="TreeGrafter"/>
</dbReference>
<evidence type="ECO:0000313" key="8">
    <source>
        <dbReference type="Proteomes" id="UP000187012"/>
    </source>
</evidence>
<accession>A0A1N7SMX7</accession>
<feature type="compositionally biased region" description="Polar residues" evidence="4">
    <location>
        <begin position="14"/>
        <end position="25"/>
    </location>
</feature>
<feature type="transmembrane region" description="Helical" evidence="5">
    <location>
        <begin position="164"/>
        <end position="186"/>
    </location>
</feature>
<organism evidence="7 8">
    <name type="scientific">Paraburkholderia ribeironis</name>
    <dbReference type="NCBI Taxonomy" id="1247936"/>
    <lineage>
        <taxon>Bacteria</taxon>
        <taxon>Pseudomonadati</taxon>
        <taxon>Pseudomonadota</taxon>
        <taxon>Betaproteobacteria</taxon>
        <taxon>Burkholderiales</taxon>
        <taxon>Burkholderiaceae</taxon>
        <taxon>Paraburkholderia</taxon>
    </lineage>
</organism>
<keyword evidence="3 5" id="KW-0472">Membrane</keyword>
<evidence type="ECO:0000313" key="7">
    <source>
        <dbReference type="EMBL" id="SIT48703.1"/>
    </source>
</evidence>
<evidence type="ECO:0000256" key="3">
    <source>
        <dbReference type="ARBA" id="ARBA00023136"/>
    </source>
</evidence>
<feature type="transmembrane region" description="Helical" evidence="5">
    <location>
        <begin position="331"/>
        <end position="351"/>
    </location>
</feature>
<dbReference type="CDD" id="cd17478">
    <property type="entry name" value="MFS_FsR"/>
    <property type="match status" value="1"/>
</dbReference>
<feature type="domain" description="Major facilitator superfamily (MFS) profile" evidence="6">
    <location>
        <begin position="39"/>
        <end position="417"/>
    </location>
</feature>
<dbReference type="Pfam" id="PF07690">
    <property type="entry name" value="MFS_1"/>
    <property type="match status" value="1"/>
</dbReference>
<dbReference type="Gene3D" id="1.20.1250.20">
    <property type="entry name" value="MFS general substrate transporter like domains"/>
    <property type="match status" value="2"/>
</dbReference>
<dbReference type="AlphaFoldDB" id="A0A1N7SMX7"/>
<feature type="transmembrane region" description="Helical" evidence="5">
    <location>
        <begin position="192"/>
        <end position="214"/>
    </location>
</feature>
<proteinExistence type="predicted"/>
<dbReference type="PANTHER" id="PTHR43129:SF1">
    <property type="entry name" value="FOSMIDOMYCIN RESISTANCE PROTEIN"/>
    <property type="match status" value="1"/>
</dbReference>
<protein>
    <submittedName>
        <fullName evidence="7">Fosmidomycin efflux system, member of the major facilitator superfamily</fullName>
    </submittedName>
</protein>
<dbReference type="OrthoDB" id="9770492at2"/>
<dbReference type="PANTHER" id="PTHR43129">
    <property type="entry name" value="FOSMIDOMYCIN RESISTANCE PROTEIN"/>
    <property type="match status" value="1"/>
</dbReference>
<dbReference type="PROSITE" id="PS50850">
    <property type="entry name" value="MFS"/>
    <property type="match status" value="1"/>
</dbReference>
<evidence type="ECO:0000256" key="1">
    <source>
        <dbReference type="ARBA" id="ARBA00022692"/>
    </source>
</evidence>
<dbReference type="Proteomes" id="UP000187012">
    <property type="component" value="Unassembled WGS sequence"/>
</dbReference>
<name>A0A1N7SMX7_9BURK</name>
<dbReference type="InterPro" id="IPR011701">
    <property type="entry name" value="MFS"/>
</dbReference>
<feature type="region of interest" description="Disordered" evidence="4">
    <location>
        <begin position="1"/>
        <end position="26"/>
    </location>
</feature>
<dbReference type="EMBL" id="CYGX02000108">
    <property type="protein sequence ID" value="SIT48703.1"/>
    <property type="molecule type" value="Genomic_DNA"/>
</dbReference>
<reference evidence="7 8" key="1">
    <citation type="submission" date="2016-12" db="EMBL/GenBank/DDBJ databases">
        <authorList>
            <person name="Song W.-J."/>
            <person name="Kurnit D.M."/>
        </authorList>
    </citation>
    <scope>NUCLEOTIDE SEQUENCE [LARGE SCALE GENOMIC DNA]</scope>
    <source>
        <strain evidence="7 8">STM7296</strain>
    </source>
</reference>
<feature type="transmembrane region" description="Helical" evidence="5">
    <location>
        <begin position="117"/>
        <end position="143"/>
    </location>
</feature>
<dbReference type="SUPFAM" id="SSF103473">
    <property type="entry name" value="MFS general substrate transporter"/>
    <property type="match status" value="1"/>
</dbReference>
<evidence type="ECO:0000256" key="5">
    <source>
        <dbReference type="SAM" id="Phobius"/>
    </source>
</evidence>
<sequence length="421" mass="44339">METSLEKGALAGASTGNPGTTSATAAQPAARIQRTVYSVLGAISFSHLLNDMIQSLILAIYPMLKDNFSLSFGQIGLITLTYQITASLLQPLVGIYTDKHPKPYSLPVGMGFTLSGLLLMSVAANFGVLLVAAALVGCGSSVFHPESSRVARMASGGRHGLAQSLFQVGGNAGTSLGPLLAALIVIPHGQRSIAWFSLAALVAIVVLTQIGRWYKQHPSVKKARGQAAHATLSRNQILLAMGVLILLVFSKYFYLASINSYFTFYLIDRFHLTVQAAQVHLFVFLAAVAAGTVIGGPIGDRIGRKYVIWVSILGVAPFTLLLPYANLFWTGVLTVIIGVVLASAFSAILVYAQELIPGKVGMIAGLFFGFAFGLGGIGAAVLGQLADATSIAFVYKVCSFLPLIGVLTVLLPNVEGRRAKA</sequence>
<keyword evidence="1 5" id="KW-0812">Transmembrane</keyword>
<evidence type="ECO:0000256" key="4">
    <source>
        <dbReference type="SAM" id="MobiDB-lite"/>
    </source>
</evidence>
<dbReference type="InterPro" id="IPR020846">
    <property type="entry name" value="MFS_dom"/>
</dbReference>
<feature type="transmembrane region" description="Helical" evidence="5">
    <location>
        <begin position="306"/>
        <end position="325"/>
    </location>
</feature>
<feature type="transmembrane region" description="Helical" evidence="5">
    <location>
        <begin position="392"/>
        <end position="411"/>
    </location>
</feature>
<dbReference type="GO" id="GO:0022857">
    <property type="term" value="F:transmembrane transporter activity"/>
    <property type="evidence" value="ECO:0007669"/>
    <property type="project" value="InterPro"/>
</dbReference>
<feature type="transmembrane region" description="Helical" evidence="5">
    <location>
        <begin position="363"/>
        <end position="386"/>
    </location>
</feature>
<evidence type="ECO:0000256" key="2">
    <source>
        <dbReference type="ARBA" id="ARBA00022989"/>
    </source>
</evidence>
<dbReference type="RefSeq" id="WP_094783179.1">
    <property type="nucleotide sequence ID" value="NZ_CYGX02000108.1"/>
</dbReference>
<evidence type="ECO:0000259" key="6">
    <source>
        <dbReference type="PROSITE" id="PS50850"/>
    </source>
</evidence>
<dbReference type="InterPro" id="IPR036259">
    <property type="entry name" value="MFS_trans_sf"/>
</dbReference>
<feature type="transmembrane region" description="Helical" evidence="5">
    <location>
        <begin position="275"/>
        <end position="294"/>
    </location>
</feature>
<keyword evidence="2 5" id="KW-1133">Transmembrane helix</keyword>
<keyword evidence="8" id="KW-1185">Reference proteome</keyword>